<organism evidence="2 3">
    <name type="scientific">Panicum hallii var. hallii</name>
    <dbReference type="NCBI Taxonomy" id="1504633"/>
    <lineage>
        <taxon>Eukaryota</taxon>
        <taxon>Viridiplantae</taxon>
        <taxon>Streptophyta</taxon>
        <taxon>Embryophyta</taxon>
        <taxon>Tracheophyta</taxon>
        <taxon>Spermatophyta</taxon>
        <taxon>Magnoliopsida</taxon>
        <taxon>Liliopsida</taxon>
        <taxon>Poales</taxon>
        <taxon>Poaceae</taxon>
        <taxon>PACMAD clade</taxon>
        <taxon>Panicoideae</taxon>
        <taxon>Panicodae</taxon>
        <taxon>Paniceae</taxon>
        <taxon>Panicinae</taxon>
        <taxon>Panicum</taxon>
        <taxon>Panicum sect. Panicum</taxon>
    </lineage>
</organism>
<keyword evidence="3" id="KW-1185">Reference proteome</keyword>
<name>A0A2T7DUH8_9POAL</name>
<dbReference type="Proteomes" id="UP000244336">
    <property type="component" value="Chromosome 4"/>
</dbReference>
<protein>
    <submittedName>
        <fullName evidence="2">Uncharacterized protein</fullName>
    </submittedName>
</protein>
<dbReference type="AlphaFoldDB" id="A0A2T7DUH8"/>
<accession>A0A2T7DUH8</accession>
<proteinExistence type="predicted"/>
<gene>
    <name evidence="2" type="ORF">GQ55_4G023800</name>
</gene>
<sequence>MAHEPLQPCATATAFARRDSAGTSNASSCTARRRPCGASNRGSKRRSASGAGRRAEAGRSAELRHSKGACCITWVSTFGSWDL</sequence>
<feature type="compositionally biased region" description="Polar residues" evidence="1">
    <location>
        <begin position="21"/>
        <end position="30"/>
    </location>
</feature>
<evidence type="ECO:0000313" key="3">
    <source>
        <dbReference type="Proteomes" id="UP000244336"/>
    </source>
</evidence>
<evidence type="ECO:0000256" key="1">
    <source>
        <dbReference type="SAM" id="MobiDB-lite"/>
    </source>
</evidence>
<feature type="region of interest" description="Disordered" evidence="1">
    <location>
        <begin position="17"/>
        <end position="64"/>
    </location>
</feature>
<evidence type="ECO:0000313" key="2">
    <source>
        <dbReference type="EMBL" id="PUZ59230.1"/>
    </source>
</evidence>
<dbReference type="EMBL" id="CM009752">
    <property type="protein sequence ID" value="PUZ59230.1"/>
    <property type="molecule type" value="Genomic_DNA"/>
</dbReference>
<dbReference type="Gramene" id="PUZ59230">
    <property type="protein sequence ID" value="PUZ59230"/>
    <property type="gene ID" value="GQ55_4G023800"/>
</dbReference>
<feature type="compositionally biased region" description="Basic and acidic residues" evidence="1">
    <location>
        <begin position="53"/>
        <end position="64"/>
    </location>
</feature>
<reference evidence="2 3" key="1">
    <citation type="submission" date="2018-04" db="EMBL/GenBank/DDBJ databases">
        <title>WGS assembly of Panicum hallii var. hallii HAL2.</title>
        <authorList>
            <person name="Lovell J."/>
            <person name="Jenkins J."/>
            <person name="Lowry D."/>
            <person name="Mamidi S."/>
            <person name="Sreedasyam A."/>
            <person name="Weng X."/>
            <person name="Barry K."/>
            <person name="Bonette J."/>
            <person name="Campitelli B."/>
            <person name="Daum C."/>
            <person name="Gordon S."/>
            <person name="Gould B."/>
            <person name="Lipzen A."/>
            <person name="MacQueen A."/>
            <person name="Palacio-Mejia J."/>
            <person name="Plott C."/>
            <person name="Shakirov E."/>
            <person name="Shu S."/>
            <person name="Yoshinaga Y."/>
            <person name="Zane M."/>
            <person name="Rokhsar D."/>
            <person name="Grimwood J."/>
            <person name="Schmutz J."/>
            <person name="Juenger T."/>
        </authorList>
    </citation>
    <scope>NUCLEOTIDE SEQUENCE [LARGE SCALE GENOMIC DNA]</scope>
    <source>
        <strain evidence="3">cv. HAL2</strain>
    </source>
</reference>